<evidence type="ECO:0000313" key="2">
    <source>
        <dbReference type="Proteomes" id="UP001472677"/>
    </source>
</evidence>
<gene>
    <name evidence="1" type="ORF">V6N12_007972</name>
</gene>
<name>A0ABR2BSL6_9ROSI</name>
<proteinExistence type="predicted"/>
<dbReference type="PANTHER" id="PTHR46550:SF1">
    <property type="entry name" value="F-BOX PROTEIN 3"/>
    <property type="match status" value="1"/>
</dbReference>
<dbReference type="Pfam" id="PF03048">
    <property type="entry name" value="Herpes_UL92"/>
    <property type="match status" value="1"/>
</dbReference>
<sequence length="154" mass="16939">MQAAKRSQATLPCQLNEDKSIILDKTIADRVTMWTSSRGLADEADTDHAFSGETCSYYQIGDVFVCEKTGKVHVCDDACREVILDPNSELLVCTISGHCFDRLLSPSEMEQQQGEGEGGGTDEVSEPFLGSARFARAYLLGYNCEDEKELDSLI</sequence>
<keyword evidence="2" id="KW-1185">Reference proteome</keyword>
<organism evidence="1 2">
    <name type="scientific">Hibiscus sabdariffa</name>
    <name type="common">roselle</name>
    <dbReference type="NCBI Taxonomy" id="183260"/>
    <lineage>
        <taxon>Eukaryota</taxon>
        <taxon>Viridiplantae</taxon>
        <taxon>Streptophyta</taxon>
        <taxon>Embryophyta</taxon>
        <taxon>Tracheophyta</taxon>
        <taxon>Spermatophyta</taxon>
        <taxon>Magnoliopsida</taxon>
        <taxon>eudicotyledons</taxon>
        <taxon>Gunneridae</taxon>
        <taxon>Pentapetalae</taxon>
        <taxon>rosids</taxon>
        <taxon>malvids</taxon>
        <taxon>Malvales</taxon>
        <taxon>Malvaceae</taxon>
        <taxon>Malvoideae</taxon>
        <taxon>Hibiscus</taxon>
    </lineage>
</organism>
<protein>
    <submittedName>
        <fullName evidence="1">Uncharacterized protein</fullName>
    </submittedName>
</protein>
<comment type="caution">
    <text evidence="1">The sequence shown here is derived from an EMBL/GenBank/DDBJ whole genome shotgun (WGS) entry which is preliminary data.</text>
</comment>
<dbReference type="PANTHER" id="PTHR46550">
    <property type="entry name" value="F-BOX ONLY PROTEIN 3"/>
    <property type="match status" value="1"/>
</dbReference>
<evidence type="ECO:0000313" key="1">
    <source>
        <dbReference type="EMBL" id="KAK8510095.1"/>
    </source>
</evidence>
<dbReference type="Proteomes" id="UP001472677">
    <property type="component" value="Unassembled WGS sequence"/>
</dbReference>
<accession>A0ABR2BSL6</accession>
<reference evidence="1 2" key="1">
    <citation type="journal article" date="2024" name="G3 (Bethesda)">
        <title>Genome assembly of Hibiscus sabdariffa L. provides insights into metabolisms of medicinal natural products.</title>
        <authorList>
            <person name="Kim T."/>
        </authorList>
    </citation>
    <scope>NUCLEOTIDE SEQUENCE [LARGE SCALE GENOMIC DNA]</scope>
    <source>
        <strain evidence="1">TK-2024</strain>
        <tissue evidence="1">Old leaves</tissue>
    </source>
</reference>
<dbReference type="InterPro" id="IPR004289">
    <property type="entry name" value="Herpes_UL92"/>
</dbReference>
<dbReference type="EMBL" id="JBBPBM010000088">
    <property type="protein sequence ID" value="KAK8510095.1"/>
    <property type="molecule type" value="Genomic_DNA"/>
</dbReference>
<dbReference type="InterPro" id="IPR052121">
    <property type="entry name" value="F-box_SCF_Substrate_Recog"/>
</dbReference>